<comment type="caution">
    <text evidence="2">The sequence shown here is derived from an EMBL/GenBank/DDBJ whole genome shotgun (WGS) entry which is preliminary data.</text>
</comment>
<organism evidence="2 3">
    <name type="scientific">Candidatus Ghiorseimicrobium undicola</name>
    <dbReference type="NCBI Taxonomy" id="1974746"/>
    <lineage>
        <taxon>Bacteria</taxon>
        <taxon>Pseudomonadati</taxon>
        <taxon>Candidatus Omnitrophota</taxon>
        <taxon>Candidatus Ghiorseimicrobium</taxon>
    </lineage>
</organism>
<sequence>MKIRKDAAFIIIATYLIISVLLILIISFAARSVSEMGSASRRNNAMQAFYLAESGIDSALVWLRTSYPAALPYNSGTVNLGNGSFSFTVSSPVSLVYNVESTAVVGNENKTIKATFSDDHYARYAYFTDQERFMGINVWFVDGDLLKGPVQTNGRFKIKGGPVFEGEVKSGDNYIRYYNNGNPKNLSSSSNPPYDMPDFQQGIDLGADPVAMPASALNLRTAASGGGIFLTGNSAIAFNADGTMNVTNANKGWNNFNTSIPANGAIFVDNGDLDISGTVKGSVSVGSERDIIVSDNVVYSDDPRVNPDSADKLGIVAEKNVIIPQSAPYDLEIDASIMALGSSFTVFKYWQGPPKGTLTVYGGIIQNQRGPVGTFDGSTGEKLSGYNKDYSYDSRFTSNPPPYNPTTGDYIITSWREE</sequence>
<evidence type="ECO:0000313" key="3">
    <source>
        <dbReference type="Proteomes" id="UP000229641"/>
    </source>
</evidence>
<accession>A0A2H0LXA5</accession>
<dbReference type="Pfam" id="PF16241">
    <property type="entry name" value="DUF4900"/>
    <property type="match status" value="1"/>
</dbReference>
<keyword evidence="1" id="KW-0472">Membrane</keyword>
<dbReference type="Proteomes" id="UP000229641">
    <property type="component" value="Unassembled WGS sequence"/>
</dbReference>
<dbReference type="InterPro" id="IPR032601">
    <property type="entry name" value="DUF4900"/>
</dbReference>
<protein>
    <recommendedName>
        <fullName evidence="4">Type 4 fimbrial biogenesis protein PilX N-terminal domain-containing protein</fullName>
    </recommendedName>
</protein>
<gene>
    <name evidence="2" type="ORF">COV72_05075</name>
</gene>
<reference evidence="2 3" key="1">
    <citation type="submission" date="2017-09" db="EMBL/GenBank/DDBJ databases">
        <title>Depth-based differentiation of microbial function through sediment-hosted aquifers and enrichment of novel symbionts in the deep terrestrial subsurface.</title>
        <authorList>
            <person name="Probst A.J."/>
            <person name="Ladd B."/>
            <person name="Jarett J.K."/>
            <person name="Geller-Mcgrath D.E."/>
            <person name="Sieber C.M."/>
            <person name="Emerson J.B."/>
            <person name="Anantharaman K."/>
            <person name="Thomas B.C."/>
            <person name="Malmstrom R."/>
            <person name="Stieglmeier M."/>
            <person name="Klingl A."/>
            <person name="Woyke T."/>
            <person name="Ryan C.M."/>
            <person name="Banfield J.F."/>
        </authorList>
    </citation>
    <scope>NUCLEOTIDE SEQUENCE [LARGE SCALE GENOMIC DNA]</scope>
    <source>
        <strain evidence="2">CG11_big_fil_rev_8_21_14_0_20_42_13</strain>
    </source>
</reference>
<evidence type="ECO:0000313" key="2">
    <source>
        <dbReference type="EMBL" id="PIQ89016.1"/>
    </source>
</evidence>
<keyword evidence="1" id="KW-1133">Transmembrane helix</keyword>
<evidence type="ECO:0008006" key="4">
    <source>
        <dbReference type="Google" id="ProtNLM"/>
    </source>
</evidence>
<name>A0A2H0LXA5_9BACT</name>
<dbReference type="AlphaFoldDB" id="A0A2H0LXA5"/>
<evidence type="ECO:0000256" key="1">
    <source>
        <dbReference type="SAM" id="Phobius"/>
    </source>
</evidence>
<feature type="transmembrane region" description="Helical" evidence="1">
    <location>
        <begin position="7"/>
        <end position="30"/>
    </location>
</feature>
<keyword evidence="1" id="KW-0812">Transmembrane</keyword>
<proteinExistence type="predicted"/>
<dbReference type="EMBL" id="PCWA01000075">
    <property type="protein sequence ID" value="PIQ89016.1"/>
    <property type="molecule type" value="Genomic_DNA"/>
</dbReference>